<protein>
    <submittedName>
        <fullName evidence="1">DUF2935 domain-containing protein</fullName>
    </submittedName>
</protein>
<name>A0ABW9XL82_9BACL</name>
<dbReference type="SUPFAM" id="SSF158430">
    <property type="entry name" value="Bacillus cereus metalloprotein-like"/>
    <property type="match status" value="2"/>
</dbReference>
<dbReference type="Gene3D" id="1.20.1260.120">
    <property type="entry name" value="Protein of unknown function DUF2935"/>
    <property type="match status" value="1"/>
</dbReference>
<evidence type="ECO:0000313" key="2">
    <source>
        <dbReference type="Proteomes" id="UP000665561"/>
    </source>
</evidence>
<gene>
    <name evidence="1" type="ORF">GT019_05470</name>
</gene>
<accession>A0ABW9XL82</accession>
<dbReference type="Proteomes" id="UP000665561">
    <property type="component" value="Unassembled WGS sequence"/>
</dbReference>
<dbReference type="InterPro" id="IPR021328">
    <property type="entry name" value="CotB-like"/>
</dbReference>
<dbReference type="Pfam" id="PF11155">
    <property type="entry name" value="DUF2935"/>
    <property type="match status" value="2"/>
</dbReference>
<keyword evidence="2" id="KW-1185">Reference proteome</keyword>
<sequence length="295" mass="33965">MRRTAVFPASCPHRLEGWNRLTKGGGRCVDGKDAALFEHRFWLQILGDHSRFIFNALAPMETKDIEIAGQFIKAFDDLLARARQATTDAEAEAVTRLACPLTEELRNFKLHLLERILLGRITFGLTPSFINHMVNELEEYMRILAELEEGRPVPRFAALHHDILWLSDASFHAATITGGLDPVEKRLQLRSREFSKHFDDLYLKSIELAGYMRTQLQDFPAFRRFHRDVDLEMNLFRSFLTELDSWELTSEVLDSLTPLVPDHMLREECYYLGKLADLGQVPRPNCDPDRPRVGA</sequence>
<comment type="caution">
    <text evidence="1">The sequence shown here is derived from an EMBL/GenBank/DDBJ whole genome shotgun (WGS) entry which is preliminary data.</text>
</comment>
<dbReference type="EMBL" id="JAAAMV010000002">
    <property type="protein sequence ID" value="NBD23313.1"/>
    <property type="molecule type" value="Genomic_DNA"/>
</dbReference>
<evidence type="ECO:0000313" key="1">
    <source>
        <dbReference type="EMBL" id="NBD23313.1"/>
    </source>
</evidence>
<reference evidence="1 2" key="1">
    <citation type="submission" date="2020-01" db="EMBL/GenBank/DDBJ databases">
        <title>Paenibacillus soybeanensis sp. nov. isolated from the nodules of soybean (Glycine max(L.) Merr).</title>
        <authorList>
            <person name="Wang H."/>
        </authorList>
    </citation>
    <scope>NUCLEOTIDE SEQUENCE [LARGE SCALE GENOMIC DNA]</scope>
    <source>
        <strain evidence="1 2">T1</strain>
    </source>
</reference>
<proteinExistence type="predicted"/>
<organism evidence="1 2">
    <name type="scientific">Paenibacillus glycinis</name>
    <dbReference type="NCBI Taxonomy" id="2697035"/>
    <lineage>
        <taxon>Bacteria</taxon>
        <taxon>Bacillati</taxon>
        <taxon>Bacillota</taxon>
        <taxon>Bacilli</taxon>
        <taxon>Bacillales</taxon>
        <taxon>Paenibacillaceae</taxon>
        <taxon>Paenibacillus</taxon>
    </lineage>
</organism>